<evidence type="ECO:0000313" key="5">
    <source>
        <dbReference type="EMBL" id="GGY95416.1"/>
    </source>
</evidence>
<dbReference type="EMBL" id="BMWW01000005">
    <property type="protein sequence ID" value="GGY95416.1"/>
    <property type="molecule type" value="Genomic_DNA"/>
</dbReference>
<evidence type="ECO:0000256" key="1">
    <source>
        <dbReference type="ARBA" id="ARBA00004370"/>
    </source>
</evidence>
<protein>
    <recommendedName>
        <fullName evidence="4">Glycine zipper 2TM domain-containing protein</fullName>
    </recommendedName>
</protein>
<feature type="compositionally biased region" description="Low complexity" evidence="3">
    <location>
        <begin position="136"/>
        <end position="147"/>
    </location>
</feature>
<dbReference type="RefSeq" id="WP_229466556.1">
    <property type="nucleotide sequence ID" value="NZ_BMWW01000005.1"/>
</dbReference>
<evidence type="ECO:0000256" key="3">
    <source>
        <dbReference type="SAM" id="MobiDB-lite"/>
    </source>
</evidence>
<organism evidence="5 6">
    <name type="scientific">Pseudoduganella plicata</name>
    <dbReference type="NCBI Taxonomy" id="321984"/>
    <lineage>
        <taxon>Bacteria</taxon>
        <taxon>Pseudomonadati</taxon>
        <taxon>Pseudomonadota</taxon>
        <taxon>Betaproteobacteria</taxon>
        <taxon>Burkholderiales</taxon>
        <taxon>Oxalobacteraceae</taxon>
        <taxon>Telluria group</taxon>
        <taxon>Pseudoduganella</taxon>
    </lineage>
</organism>
<feature type="region of interest" description="Disordered" evidence="3">
    <location>
        <begin position="103"/>
        <end position="147"/>
    </location>
</feature>
<dbReference type="PANTHER" id="PTHR35603:SF2">
    <property type="entry name" value="OUTER MEMBRANE LIPOPROTEIN"/>
    <property type="match status" value="1"/>
</dbReference>
<reference evidence="5" key="1">
    <citation type="journal article" date="2014" name="Int. J. Syst. Evol. Microbiol.">
        <title>Complete genome sequence of Corynebacterium casei LMG S-19264T (=DSM 44701T), isolated from a smear-ripened cheese.</title>
        <authorList>
            <consortium name="US DOE Joint Genome Institute (JGI-PGF)"/>
            <person name="Walter F."/>
            <person name="Albersmeier A."/>
            <person name="Kalinowski J."/>
            <person name="Ruckert C."/>
        </authorList>
    </citation>
    <scope>NUCLEOTIDE SEQUENCE</scope>
    <source>
        <strain evidence="5">KCTC 12344</strain>
    </source>
</reference>
<evidence type="ECO:0000313" key="6">
    <source>
        <dbReference type="Proteomes" id="UP000619512"/>
    </source>
</evidence>
<comment type="subcellular location">
    <subcellularLocation>
        <location evidence="1">Membrane</location>
    </subcellularLocation>
</comment>
<reference evidence="5" key="2">
    <citation type="submission" date="2022-12" db="EMBL/GenBank/DDBJ databases">
        <authorList>
            <person name="Sun Q."/>
            <person name="Kim S."/>
        </authorList>
    </citation>
    <scope>NUCLEOTIDE SEQUENCE</scope>
    <source>
        <strain evidence="5">KCTC 12344</strain>
    </source>
</reference>
<dbReference type="InterPro" id="IPR051407">
    <property type="entry name" value="Bact_OM_lipoprot/Surf_antigen"/>
</dbReference>
<keyword evidence="2" id="KW-0472">Membrane</keyword>
<dbReference type="Pfam" id="PF05433">
    <property type="entry name" value="Rick_17kDa_Anti"/>
    <property type="match status" value="1"/>
</dbReference>
<evidence type="ECO:0000259" key="4">
    <source>
        <dbReference type="Pfam" id="PF05433"/>
    </source>
</evidence>
<dbReference type="GO" id="GO:0019867">
    <property type="term" value="C:outer membrane"/>
    <property type="evidence" value="ECO:0007669"/>
    <property type="project" value="InterPro"/>
</dbReference>
<name>A0AA87Y492_9BURK</name>
<dbReference type="Proteomes" id="UP000619512">
    <property type="component" value="Unassembled WGS sequence"/>
</dbReference>
<evidence type="ECO:0000256" key="2">
    <source>
        <dbReference type="ARBA" id="ARBA00023136"/>
    </source>
</evidence>
<dbReference type="InterPro" id="IPR008816">
    <property type="entry name" value="Gly_zipper_2TM_dom"/>
</dbReference>
<dbReference type="PANTHER" id="PTHR35603">
    <property type="match status" value="1"/>
</dbReference>
<accession>A0AA87Y492</accession>
<proteinExistence type="predicted"/>
<sequence length="202" mass="20492">MMEMNATASRIHPLFAAAAVSVIALSGTGIAAMTGILPSSNAQPAANAVPTSVSAPQAVAAYQAPEAQRLAAAQLTTQPPAPLTLQQPAYMAAPAAGMLQPAVQAQPERVADRDIEPREPAPRKTVHKTPPRSYAARHQAPVRAPAPVAQESKPNYVAIGTGAVVGGLLGNQVGSGNGKKLATLAGMIGGGYVGNEIANRNK</sequence>
<dbReference type="AlphaFoldDB" id="A0AA87Y492"/>
<comment type="caution">
    <text evidence="5">The sequence shown here is derived from an EMBL/GenBank/DDBJ whole genome shotgun (WGS) entry which is preliminary data.</text>
</comment>
<feature type="compositionally biased region" description="Basic and acidic residues" evidence="3">
    <location>
        <begin position="109"/>
        <end position="122"/>
    </location>
</feature>
<gene>
    <name evidence="5" type="ORF">GCM10007388_30970</name>
</gene>
<feature type="domain" description="Glycine zipper 2TM" evidence="4">
    <location>
        <begin position="162"/>
        <end position="197"/>
    </location>
</feature>